<dbReference type="GO" id="GO:0097484">
    <property type="term" value="P:dendrite extension"/>
    <property type="evidence" value="ECO:0007669"/>
    <property type="project" value="TreeGrafter"/>
</dbReference>
<dbReference type="GO" id="GO:0001099">
    <property type="term" value="F:basal RNA polymerase II transcription machinery binding"/>
    <property type="evidence" value="ECO:0007669"/>
    <property type="project" value="TreeGrafter"/>
</dbReference>
<evidence type="ECO:0000256" key="1">
    <source>
        <dbReference type="ARBA" id="ARBA00034118"/>
    </source>
</evidence>
<dbReference type="AlphaFoldDB" id="A0A9Q0N4M3"/>
<dbReference type="OrthoDB" id="6257894at2759"/>
<evidence type="ECO:0000256" key="2">
    <source>
        <dbReference type="SAM" id="MobiDB-lite"/>
    </source>
</evidence>
<dbReference type="Pfam" id="PF10169">
    <property type="entry name" value="LLPH"/>
    <property type="match status" value="1"/>
</dbReference>
<feature type="region of interest" description="Disordered" evidence="2">
    <location>
        <begin position="1"/>
        <end position="23"/>
    </location>
</feature>
<evidence type="ECO:0000313" key="4">
    <source>
        <dbReference type="Proteomes" id="UP001151699"/>
    </source>
</evidence>
<comment type="similarity">
    <text evidence="1">Belongs to the learning-associated protein family.</text>
</comment>
<gene>
    <name evidence="3" type="ORF">Bhyg_07501</name>
</gene>
<evidence type="ECO:0000313" key="3">
    <source>
        <dbReference type="EMBL" id="KAJ6642549.1"/>
    </source>
</evidence>
<accession>A0A9Q0N4M3</accession>
<dbReference type="PANTHER" id="PTHR34253">
    <property type="entry name" value="PROTEIN LLP HOMOLOG"/>
    <property type="match status" value="1"/>
</dbReference>
<dbReference type="GO" id="GO:0005730">
    <property type="term" value="C:nucleolus"/>
    <property type="evidence" value="ECO:0007669"/>
    <property type="project" value="TreeGrafter"/>
</dbReference>
<proteinExistence type="inferred from homology"/>
<protein>
    <submittedName>
        <fullName evidence="3">Uncharacterized protein</fullName>
    </submittedName>
</protein>
<comment type="caution">
    <text evidence="3">The sequence shown here is derived from an EMBL/GenBank/DDBJ whole genome shotgun (WGS) entry which is preliminary data.</text>
</comment>
<reference evidence="3" key="1">
    <citation type="submission" date="2022-07" db="EMBL/GenBank/DDBJ databases">
        <authorList>
            <person name="Trinca V."/>
            <person name="Uliana J.V.C."/>
            <person name="Torres T.T."/>
            <person name="Ward R.J."/>
            <person name="Monesi N."/>
        </authorList>
    </citation>
    <scope>NUCLEOTIDE SEQUENCE</scope>
    <source>
        <strain evidence="3">HSMRA1968</strain>
        <tissue evidence="3">Whole embryos</tissue>
    </source>
</reference>
<sequence length="146" mass="17293">MGRSGRSRKRKDAMNRVKRERNAKKELIRLKKTLGLLDADGNDIKMELDDIAEVRTAAQLKKDKEEKEEKDILDEIREEEDKGENVEVVNEKTQKVHVYNTKTLRDQYGTLPAWKKNKKTQRKINKRNHSQKLKFNQAWCTQYIPL</sequence>
<feature type="compositionally biased region" description="Basic residues" evidence="2">
    <location>
        <begin position="1"/>
        <end position="11"/>
    </location>
</feature>
<dbReference type="EMBL" id="WJQU01000002">
    <property type="protein sequence ID" value="KAJ6642549.1"/>
    <property type="molecule type" value="Genomic_DNA"/>
</dbReference>
<organism evidence="3 4">
    <name type="scientific">Pseudolycoriella hygida</name>
    <dbReference type="NCBI Taxonomy" id="35572"/>
    <lineage>
        <taxon>Eukaryota</taxon>
        <taxon>Metazoa</taxon>
        <taxon>Ecdysozoa</taxon>
        <taxon>Arthropoda</taxon>
        <taxon>Hexapoda</taxon>
        <taxon>Insecta</taxon>
        <taxon>Pterygota</taxon>
        <taxon>Neoptera</taxon>
        <taxon>Endopterygota</taxon>
        <taxon>Diptera</taxon>
        <taxon>Nematocera</taxon>
        <taxon>Sciaroidea</taxon>
        <taxon>Sciaridae</taxon>
        <taxon>Pseudolycoriella</taxon>
    </lineage>
</organism>
<dbReference type="PANTHER" id="PTHR34253:SF1">
    <property type="entry name" value="PROTEIN LLP HOMOLOG"/>
    <property type="match status" value="1"/>
</dbReference>
<keyword evidence="4" id="KW-1185">Reference proteome</keyword>
<dbReference type="GO" id="GO:0003723">
    <property type="term" value="F:RNA binding"/>
    <property type="evidence" value="ECO:0007669"/>
    <property type="project" value="TreeGrafter"/>
</dbReference>
<dbReference type="InterPro" id="IPR018784">
    <property type="entry name" value="LLPH-like"/>
</dbReference>
<dbReference type="Proteomes" id="UP001151699">
    <property type="component" value="Chromosome B"/>
</dbReference>
<name>A0A9Q0N4M3_9DIPT</name>